<accession>A0A938B3F9</accession>
<comment type="caution">
    <text evidence="1">The sequence shown here is derived from an EMBL/GenBank/DDBJ whole genome shotgun (WGS) entry which is preliminary data.</text>
</comment>
<evidence type="ECO:0000313" key="2">
    <source>
        <dbReference type="Proteomes" id="UP000712673"/>
    </source>
</evidence>
<dbReference type="AlphaFoldDB" id="A0A938B3F9"/>
<evidence type="ECO:0000313" key="1">
    <source>
        <dbReference type="EMBL" id="MBM3227217.1"/>
    </source>
</evidence>
<reference evidence="1" key="1">
    <citation type="submission" date="2019-03" db="EMBL/GenBank/DDBJ databases">
        <title>Lake Tanganyika Metagenome-Assembled Genomes (MAGs).</title>
        <authorList>
            <person name="Tran P."/>
        </authorList>
    </citation>
    <scope>NUCLEOTIDE SEQUENCE</scope>
    <source>
        <strain evidence="1">K_DeepCast_65m_m2_066</strain>
    </source>
</reference>
<organism evidence="1 2">
    <name type="scientific">Tectimicrobiota bacterium</name>
    <dbReference type="NCBI Taxonomy" id="2528274"/>
    <lineage>
        <taxon>Bacteria</taxon>
        <taxon>Pseudomonadati</taxon>
        <taxon>Nitrospinota/Tectimicrobiota group</taxon>
        <taxon>Candidatus Tectimicrobiota</taxon>
    </lineage>
</organism>
<gene>
    <name evidence="1" type="ORF">FJZ47_25910</name>
</gene>
<protein>
    <recommendedName>
        <fullName evidence="3">Tetratricopeptide repeat protein</fullName>
    </recommendedName>
</protein>
<sequence>MPAQPSRQAQTLTCPTCRAAWRQGVVCTRCGTDLTALMQVALRAWELREAARRALCAGDRPREALALARAAFHLHTTPQGQRLLALALLANGQTATAHALLTQLLPAPVDTISHPDT</sequence>
<evidence type="ECO:0008006" key="3">
    <source>
        <dbReference type="Google" id="ProtNLM"/>
    </source>
</evidence>
<proteinExistence type="predicted"/>
<name>A0A938B3F9_UNCTE</name>
<dbReference type="Proteomes" id="UP000712673">
    <property type="component" value="Unassembled WGS sequence"/>
</dbReference>
<dbReference type="EMBL" id="VGLS01001258">
    <property type="protein sequence ID" value="MBM3227217.1"/>
    <property type="molecule type" value="Genomic_DNA"/>
</dbReference>